<feature type="compositionally biased region" description="Basic and acidic residues" evidence="1">
    <location>
        <begin position="213"/>
        <end position="224"/>
    </location>
</feature>
<dbReference type="STRING" id="1227456.C450_20216"/>
<dbReference type="Proteomes" id="UP000011625">
    <property type="component" value="Unassembled WGS sequence"/>
</dbReference>
<proteinExistence type="predicted"/>
<gene>
    <name evidence="2" type="ORF">C450_20216</name>
</gene>
<evidence type="ECO:0000313" key="3">
    <source>
        <dbReference type="Proteomes" id="UP000011625"/>
    </source>
</evidence>
<evidence type="ECO:0000313" key="2">
    <source>
        <dbReference type="EMBL" id="EMA48158.1"/>
    </source>
</evidence>
<accession>M0MS13</accession>
<sequence>MPSEPSSRRIEQRLTTLFPSTALEDHAEAVGVVVRDSKFQIPAMVWALVFVFAAGESRTLAAFRHAYNATADKTLSLGGFYQRLTPLFAAYLRDLVEFALDEVAVPHTVSDEFDQFRDVMTADATVLRLHRFLREQYQGRPRGAGWSEVPPAPQRHRPNHREDQRYRRTPPRQYRVQHRIVAGGAVANPRSGVLQVPPLRSDRRKRWLLREPSQAEHQARDRCRTARMARTRHSAGRRGGLRYHGEPPAKVRRRRGRSGVQTRAVRGHAVMGYEALPRRRRPQRGRRRLPLLHHEPPGKVVVAGGYSDDVPLQVGSGVDVPRAEDVVRTRRIRHDQPCGSGDSAVCSGADAVGEPGVAGTERVIESVTCEVAGRGNCVQQHPNPAKRNFCRRLLECRGD</sequence>
<feature type="region of interest" description="Disordered" evidence="1">
    <location>
        <begin position="141"/>
        <end position="168"/>
    </location>
</feature>
<evidence type="ECO:0000256" key="1">
    <source>
        <dbReference type="SAM" id="MobiDB-lite"/>
    </source>
</evidence>
<comment type="caution">
    <text evidence="2">The sequence shown here is derived from an EMBL/GenBank/DDBJ whole genome shotgun (WGS) entry which is preliminary data.</text>
</comment>
<dbReference type="PANTHER" id="PTHR33258:SF1">
    <property type="entry name" value="TRANSPOSASE INSL FOR INSERTION SEQUENCE ELEMENT IS186A-RELATED"/>
    <property type="match status" value="1"/>
</dbReference>
<protein>
    <submittedName>
        <fullName evidence="2">Putative ISH8 transposase</fullName>
    </submittedName>
</protein>
<dbReference type="AlphaFoldDB" id="M0MS13"/>
<feature type="compositionally biased region" description="Basic residues" evidence="1">
    <location>
        <begin position="225"/>
        <end position="241"/>
    </location>
</feature>
<dbReference type="PATRIC" id="fig|1227456.3.peg.4083"/>
<keyword evidence="3" id="KW-1185">Reference proteome</keyword>
<reference evidence="2 3" key="1">
    <citation type="journal article" date="2014" name="PLoS Genet.">
        <title>Phylogenetically driven sequencing of extremely halophilic archaea reveals strategies for static and dynamic osmo-response.</title>
        <authorList>
            <person name="Becker E.A."/>
            <person name="Seitzer P.M."/>
            <person name="Tritt A."/>
            <person name="Larsen D."/>
            <person name="Krusor M."/>
            <person name="Yao A.I."/>
            <person name="Wu D."/>
            <person name="Madern D."/>
            <person name="Eisen J.A."/>
            <person name="Darling A.E."/>
            <person name="Facciotti M.T."/>
        </authorList>
    </citation>
    <scope>NUCLEOTIDE SEQUENCE [LARGE SCALE GENOMIC DNA]</scope>
    <source>
        <strain evidence="2 3">DSM 8989</strain>
    </source>
</reference>
<organism evidence="2 3">
    <name type="scientific">Halococcus salifodinae DSM 8989</name>
    <dbReference type="NCBI Taxonomy" id="1227456"/>
    <lineage>
        <taxon>Archaea</taxon>
        <taxon>Methanobacteriati</taxon>
        <taxon>Methanobacteriota</taxon>
        <taxon>Stenosarchaea group</taxon>
        <taxon>Halobacteria</taxon>
        <taxon>Halobacteriales</taxon>
        <taxon>Halococcaceae</taxon>
        <taxon>Halococcus</taxon>
    </lineage>
</organism>
<feature type="region of interest" description="Disordered" evidence="1">
    <location>
        <begin position="212"/>
        <end position="264"/>
    </location>
</feature>
<dbReference type="PANTHER" id="PTHR33258">
    <property type="entry name" value="TRANSPOSASE INSL FOR INSERTION SEQUENCE ELEMENT IS186A-RELATED"/>
    <property type="match status" value="1"/>
</dbReference>
<dbReference type="EMBL" id="AOME01000102">
    <property type="protein sequence ID" value="EMA48158.1"/>
    <property type="molecule type" value="Genomic_DNA"/>
</dbReference>
<name>M0MS13_9EURY</name>